<dbReference type="EMBL" id="GL883117">
    <property type="protein sequence ID" value="EGG04677.1"/>
    <property type="molecule type" value="Genomic_DNA"/>
</dbReference>
<evidence type="ECO:0000256" key="1">
    <source>
        <dbReference type="SAM" id="MobiDB-lite"/>
    </source>
</evidence>
<dbReference type="GeneID" id="18934949"/>
<dbReference type="RefSeq" id="XP_007412116.1">
    <property type="nucleotide sequence ID" value="XM_007412054.1"/>
</dbReference>
<keyword evidence="3" id="KW-1185">Reference proteome</keyword>
<dbReference type="OrthoDB" id="2506149at2759"/>
<proteinExistence type="predicted"/>
<dbReference type="KEGG" id="mlr:MELLADRAFT_88677"/>
<feature type="region of interest" description="Disordered" evidence="1">
    <location>
        <begin position="266"/>
        <end position="297"/>
    </location>
</feature>
<dbReference type="HOGENOM" id="CLU_056407_0_0_1"/>
<gene>
    <name evidence="2" type="ORF">MELLADRAFT_88677</name>
</gene>
<accession>F4RSK6</accession>
<dbReference type="AlphaFoldDB" id="F4RSK6"/>
<reference evidence="3" key="1">
    <citation type="journal article" date="2011" name="Proc. Natl. Acad. Sci. U.S.A.">
        <title>Obligate biotrophy features unraveled by the genomic analysis of rust fungi.</title>
        <authorList>
            <person name="Duplessis S."/>
            <person name="Cuomo C.A."/>
            <person name="Lin Y.-C."/>
            <person name="Aerts A."/>
            <person name="Tisserant E."/>
            <person name="Veneault-Fourrey C."/>
            <person name="Joly D.L."/>
            <person name="Hacquard S."/>
            <person name="Amselem J."/>
            <person name="Cantarel B.L."/>
            <person name="Chiu R."/>
            <person name="Coutinho P.M."/>
            <person name="Feau N."/>
            <person name="Field M."/>
            <person name="Frey P."/>
            <person name="Gelhaye E."/>
            <person name="Goldberg J."/>
            <person name="Grabherr M.G."/>
            <person name="Kodira C.D."/>
            <person name="Kohler A."/>
            <person name="Kuees U."/>
            <person name="Lindquist E.A."/>
            <person name="Lucas S.M."/>
            <person name="Mago R."/>
            <person name="Mauceli E."/>
            <person name="Morin E."/>
            <person name="Murat C."/>
            <person name="Pangilinan J.L."/>
            <person name="Park R."/>
            <person name="Pearson M."/>
            <person name="Quesneville H."/>
            <person name="Rouhier N."/>
            <person name="Sakthikumar S."/>
            <person name="Salamov A.A."/>
            <person name="Schmutz J."/>
            <person name="Selles B."/>
            <person name="Shapiro H."/>
            <person name="Tanguay P."/>
            <person name="Tuskan G.A."/>
            <person name="Henrissat B."/>
            <person name="Van de Peer Y."/>
            <person name="Rouze P."/>
            <person name="Ellis J.G."/>
            <person name="Dodds P.N."/>
            <person name="Schein J.E."/>
            <person name="Zhong S."/>
            <person name="Hamelin R.C."/>
            <person name="Grigoriev I.V."/>
            <person name="Szabo L.J."/>
            <person name="Martin F."/>
        </authorList>
    </citation>
    <scope>NUCLEOTIDE SEQUENCE [LARGE SCALE GENOMIC DNA]</scope>
    <source>
        <strain evidence="3">98AG31 / pathotype 3-4-7</strain>
    </source>
</reference>
<sequence length="297" mass="34254">MCETSINSLCWQWVYIGRPASSSQSLNITMAQTSRVELQKHKYWDQVQTLPKDLAYLLQPDVDYTQKSTKKEDLRDMMRHFGIDQKQYPASLLKAKLVERYQQLLLPDLQPFITQVDTTAKKTKNAHTLREAPFLQPTTLSPQTLRSAILTKIRSSFVPQAFSKTALTRLWRHAFHPLPKYTFAPVEFYTRPHVCTNEADLATKGREWLWHALQCEHPEIFIPLVACTEPILRALYKRFVLEKTSLDELCYGVHYYISEPDSPIHNNSEGKKHEESNASVPLVAINAEEDGPMDHSL</sequence>
<organism evidence="3">
    <name type="scientific">Melampsora larici-populina (strain 98AG31 / pathotype 3-4-7)</name>
    <name type="common">Poplar leaf rust fungus</name>
    <dbReference type="NCBI Taxonomy" id="747676"/>
    <lineage>
        <taxon>Eukaryota</taxon>
        <taxon>Fungi</taxon>
        <taxon>Dikarya</taxon>
        <taxon>Basidiomycota</taxon>
        <taxon>Pucciniomycotina</taxon>
        <taxon>Pucciniomycetes</taxon>
        <taxon>Pucciniales</taxon>
        <taxon>Melampsoraceae</taxon>
        <taxon>Melampsora</taxon>
    </lineage>
</organism>
<dbReference type="Proteomes" id="UP000001072">
    <property type="component" value="Unassembled WGS sequence"/>
</dbReference>
<name>F4RSK6_MELLP</name>
<protein>
    <submittedName>
        <fullName evidence="2">Uncharacterized protein</fullName>
    </submittedName>
</protein>
<dbReference type="InParanoid" id="F4RSK6"/>
<evidence type="ECO:0000313" key="3">
    <source>
        <dbReference type="Proteomes" id="UP000001072"/>
    </source>
</evidence>
<evidence type="ECO:0000313" key="2">
    <source>
        <dbReference type="EMBL" id="EGG04677.1"/>
    </source>
</evidence>
<dbReference type="VEuPathDB" id="FungiDB:MELLADRAFT_88677"/>